<keyword evidence="1" id="KW-0812">Transmembrane</keyword>
<dbReference type="Proteomes" id="UP000095287">
    <property type="component" value="Unplaced"/>
</dbReference>
<evidence type="ECO:0000313" key="3">
    <source>
        <dbReference type="WBParaSite" id="L893_g26948.t1"/>
    </source>
</evidence>
<reference evidence="3" key="1">
    <citation type="submission" date="2016-11" db="UniProtKB">
        <authorList>
            <consortium name="WormBaseParasite"/>
        </authorList>
    </citation>
    <scope>IDENTIFICATION</scope>
</reference>
<keyword evidence="2" id="KW-1185">Reference proteome</keyword>
<feature type="transmembrane region" description="Helical" evidence="1">
    <location>
        <begin position="53"/>
        <end position="73"/>
    </location>
</feature>
<sequence length="191" mass="21616">MSSRLERRNHYMRIEAENITDSSVSVEDSSTSSSPEESGRQRYDLWVYLRRNWGIFPLLILLTLALAFCSALFGPNIIVKITCGSLGWAFACLLLGVMMQVRSQPLSYYEKRAMVAEEQRRKAHMFNNFTSMNAPTLEQRQKNQLALIRSTTLVGAHHAAAPPNLLDCEVMYSAVSDAALLSMRRTYSSRT</sequence>
<evidence type="ECO:0000256" key="1">
    <source>
        <dbReference type="SAM" id="Phobius"/>
    </source>
</evidence>
<proteinExistence type="predicted"/>
<keyword evidence="1" id="KW-1133">Transmembrane helix</keyword>
<dbReference type="AlphaFoldDB" id="A0A1I7ZIS0"/>
<protein>
    <submittedName>
        <fullName evidence="3">SAYSvFN domain-containing protein</fullName>
    </submittedName>
</protein>
<feature type="transmembrane region" description="Helical" evidence="1">
    <location>
        <begin position="79"/>
        <end position="101"/>
    </location>
</feature>
<evidence type="ECO:0000313" key="2">
    <source>
        <dbReference type="Proteomes" id="UP000095287"/>
    </source>
</evidence>
<accession>A0A1I7ZIS0</accession>
<organism evidence="2 3">
    <name type="scientific">Steinernema glaseri</name>
    <dbReference type="NCBI Taxonomy" id="37863"/>
    <lineage>
        <taxon>Eukaryota</taxon>
        <taxon>Metazoa</taxon>
        <taxon>Ecdysozoa</taxon>
        <taxon>Nematoda</taxon>
        <taxon>Chromadorea</taxon>
        <taxon>Rhabditida</taxon>
        <taxon>Tylenchina</taxon>
        <taxon>Panagrolaimomorpha</taxon>
        <taxon>Strongyloidoidea</taxon>
        <taxon>Steinernematidae</taxon>
        <taxon>Steinernema</taxon>
    </lineage>
</organism>
<name>A0A1I7ZIS0_9BILA</name>
<dbReference type="WBParaSite" id="L893_g26948.t1">
    <property type="protein sequence ID" value="L893_g26948.t1"/>
    <property type="gene ID" value="L893_g26948"/>
</dbReference>
<keyword evidence="1" id="KW-0472">Membrane</keyword>